<keyword evidence="4 7" id="KW-0812">Transmembrane</keyword>
<organism evidence="9 10">
    <name type="scientific">Arthrobacter pullicola</name>
    <dbReference type="NCBI Taxonomy" id="2762224"/>
    <lineage>
        <taxon>Bacteria</taxon>
        <taxon>Bacillati</taxon>
        <taxon>Actinomycetota</taxon>
        <taxon>Actinomycetes</taxon>
        <taxon>Micrococcales</taxon>
        <taxon>Micrococcaceae</taxon>
        <taxon>Arthrobacter</taxon>
    </lineage>
</organism>
<keyword evidence="5 7" id="KW-1133">Transmembrane helix</keyword>
<proteinExistence type="inferred from homology"/>
<gene>
    <name evidence="9" type="ORF">H9638_03325</name>
</gene>
<comment type="caution">
    <text evidence="9">The sequence shown here is derived from an EMBL/GenBank/DDBJ whole genome shotgun (WGS) entry which is preliminary data.</text>
</comment>
<comment type="subcellular location">
    <subcellularLocation>
        <location evidence="1">Cell membrane</location>
        <topology evidence="1">Multi-pass membrane protein</topology>
    </subcellularLocation>
</comment>
<feature type="transmembrane region" description="Helical" evidence="7">
    <location>
        <begin position="99"/>
        <end position="120"/>
    </location>
</feature>
<keyword evidence="6 7" id="KW-0472">Membrane</keyword>
<evidence type="ECO:0000256" key="7">
    <source>
        <dbReference type="SAM" id="Phobius"/>
    </source>
</evidence>
<dbReference type="PANTHER" id="PTHR33778">
    <property type="entry name" value="PROTEIN MGTC"/>
    <property type="match status" value="1"/>
</dbReference>
<evidence type="ECO:0000256" key="4">
    <source>
        <dbReference type="ARBA" id="ARBA00022692"/>
    </source>
</evidence>
<comment type="similarity">
    <text evidence="2">Belongs to the MgtC/SapB family.</text>
</comment>
<dbReference type="Proteomes" id="UP000652763">
    <property type="component" value="Unassembled WGS sequence"/>
</dbReference>
<evidence type="ECO:0000259" key="8">
    <source>
        <dbReference type="Pfam" id="PF02308"/>
    </source>
</evidence>
<evidence type="ECO:0000256" key="1">
    <source>
        <dbReference type="ARBA" id="ARBA00004651"/>
    </source>
</evidence>
<protein>
    <submittedName>
        <fullName evidence="9">MgtC/SapB family protein</fullName>
    </submittedName>
</protein>
<sequence length="254" mass="27214">MEFFTDTFLTEVVLASCAFGLSCLIGLERQIRQKSAGLRTHALVGTGSAIFTLVSAFGFSTVLGDDVTLDPSRIAAQIVSGIGFLGAGVIFVNRDVVRGLTTAATVWMSAAIGMACGAGMVPLAVVATLLHFVAVGILAPLTRLLPTPDGKRTVRIRYQDGRGVLRDILATATGMGFDSSILDTRQIGADDDEAAQVAVEMRFRGKPPLRELLTQLSELPGVRRISLRDDIDEDSVIEDDDAAGPRRRLLRTRR</sequence>
<feature type="transmembrane region" description="Helical" evidence="7">
    <location>
        <begin position="74"/>
        <end position="92"/>
    </location>
</feature>
<feature type="domain" description="MgtC/SapB/SrpB/YhiD N-terminal" evidence="8">
    <location>
        <begin position="17"/>
        <end position="143"/>
    </location>
</feature>
<evidence type="ECO:0000256" key="2">
    <source>
        <dbReference type="ARBA" id="ARBA00009298"/>
    </source>
</evidence>
<feature type="transmembrane region" description="Helical" evidence="7">
    <location>
        <begin position="43"/>
        <end position="62"/>
    </location>
</feature>
<accession>A0ABR8YF60</accession>
<dbReference type="PANTHER" id="PTHR33778:SF1">
    <property type="entry name" value="MAGNESIUM TRANSPORTER YHID-RELATED"/>
    <property type="match status" value="1"/>
</dbReference>
<reference evidence="9 10" key="1">
    <citation type="submission" date="2020-08" db="EMBL/GenBank/DDBJ databases">
        <title>A Genomic Blueprint of the Chicken Gut Microbiome.</title>
        <authorList>
            <person name="Gilroy R."/>
            <person name="Ravi A."/>
            <person name="Getino M."/>
            <person name="Pursley I."/>
            <person name="Horton D.L."/>
            <person name="Alikhan N.-F."/>
            <person name="Baker D."/>
            <person name="Gharbi K."/>
            <person name="Hall N."/>
            <person name="Watson M."/>
            <person name="Adriaenssens E.M."/>
            <person name="Foster-Nyarko E."/>
            <person name="Jarju S."/>
            <person name="Secka A."/>
            <person name="Antonio M."/>
            <person name="Oren A."/>
            <person name="Chaudhuri R."/>
            <person name="La Ragione R.M."/>
            <person name="Hildebrand F."/>
            <person name="Pallen M.J."/>
        </authorList>
    </citation>
    <scope>NUCLEOTIDE SEQUENCE [LARGE SCALE GENOMIC DNA]</scope>
    <source>
        <strain evidence="9 10">Sa2BUA2</strain>
    </source>
</reference>
<dbReference type="EMBL" id="JACSQC010000001">
    <property type="protein sequence ID" value="MBD8042838.1"/>
    <property type="molecule type" value="Genomic_DNA"/>
</dbReference>
<dbReference type="PRINTS" id="PR01837">
    <property type="entry name" value="MGTCSAPBPROT"/>
</dbReference>
<evidence type="ECO:0000256" key="5">
    <source>
        <dbReference type="ARBA" id="ARBA00022989"/>
    </source>
</evidence>
<dbReference type="Pfam" id="PF02308">
    <property type="entry name" value="MgtC"/>
    <property type="match status" value="1"/>
</dbReference>
<feature type="transmembrane region" description="Helical" evidence="7">
    <location>
        <begin position="126"/>
        <end position="145"/>
    </location>
</feature>
<keyword evidence="10" id="KW-1185">Reference proteome</keyword>
<evidence type="ECO:0000313" key="10">
    <source>
        <dbReference type="Proteomes" id="UP000652763"/>
    </source>
</evidence>
<dbReference type="InterPro" id="IPR003416">
    <property type="entry name" value="MgtC/SapB/SrpB/YhiD_fam"/>
</dbReference>
<evidence type="ECO:0000313" key="9">
    <source>
        <dbReference type="EMBL" id="MBD8042838.1"/>
    </source>
</evidence>
<evidence type="ECO:0000256" key="6">
    <source>
        <dbReference type="ARBA" id="ARBA00023136"/>
    </source>
</evidence>
<dbReference type="InterPro" id="IPR049177">
    <property type="entry name" value="MgtC_SapB_SrpB_YhiD_N"/>
</dbReference>
<feature type="transmembrane region" description="Helical" evidence="7">
    <location>
        <begin position="12"/>
        <end position="31"/>
    </location>
</feature>
<keyword evidence="3" id="KW-1003">Cell membrane</keyword>
<evidence type="ECO:0000256" key="3">
    <source>
        <dbReference type="ARBA" id="ARBA00022475"/>
    </source>
</evidence>
<name>A0ABR8YF60_9MICC</name>